<dbReference type="EMBL" id="MU004233">
    <property type="protein sequence ID" value="KAF2670834.1"/>
    <property type="molecule type" value="Genomic_DNA"/>
</dbReference>
<dbReference type="PANTHER" id="PTHR33119">
    <property type="entry name" value="IFI3P"/>
    <property type="match status" value="1"/>
</dbReference>
<name>A0A6A6UIX0_9PEZI</name>
<dbReference type="InterPro" id="IPR025340">
    <property type="entry name" value="DUF4246"/>
</dbReference>
<dbReference type="Proteomes" id="UP000799302">
    <property type="component" value="Unassembled WGS sequence"/>
</dbReference>
<sequence>MDALTEKPNWNAKIFDDKIVNKWKDEAAALPDGLLSEKAFEWCIIELRDRASDFVKDGFIRTYETESSVIKSDSTIPSELRDELRKVVELLLSVEDSEKDWHPNSNDQVLNLVHPSLYPLVYGQTRVLQTGQVGLLNCLASSGQGDIAAANQTIARTRQGQWLQSSISNEPLWSNRFQWLPAEVKFRNSEDPDDTAVHITSYINNLNPSLHQPLYQIIESVIAKSIPLWNQVLLSGHSYLSPRIRTYGAELDPAEPPDFGEDPDFTKVREYLREPDNPDYRPGFAHDEEHDEDDYQSEEAWLDESAIRWKWIRMRKVLHPEPGISFSYDQWKRGDTGNEKFRKQGLQVIVKLSSIELSPEKPEYAGGNWHLEGMRNEHIVATAIYYYDVENVSEARLRFRQESKLDDMNMENEQDDHQPLSVVFGTEGLSDEPAVQEIGSVATPGDRLLVFPNALQHKVEPFHLVDPTKKGHRRLLVLWLVDPHYRILSTANVPPQQQEWAAEAVKHGNVEKLPHELADMITKEAIAGMMSLEEAKRLRLELMAERTGFTNAVENNFETYNFCEH</sequence>
<gene>
    <name evidence="3" type="ORF">BT63DRAFT_370700</name>
</gene>
<proteinExistence type="predicted"/>
<dbReference type="Pfam" id="PF14033">
    <property type="entry name" value="DUF4246"/>
    <property type="match status" value="1"/>
</dbReference>
<dbReference type="Pfam" id="PF21666">
    <property type="entry name" value="DUF4246_N"/>
    <property type="match status" value="1"/>
</dbReference>
<evidence type="ECO:0000313" key="3">
    <source>
        <dbReference type="EMBL" id="KAF2670834.1"/>
    </source>
</evidence>
<evidence type="ECO:0000313" key="4">
    <source>
        <dbReference type="Proteomes" id="UP000799302"/>
    </source>
</evidence>
<feature type="domain" description="DUF4246" evidence="1">
    <location>
        <begin position="37"/>
        <end position="503"/>
    </location>
</feature>
<dbReference type="AlphaFoldDB" id="A0A6A6UIX0"/>
<dbReference type="InterPro" id="IPR049192">
    <property type="entry name" value="DUF4246_C"/>
</dbReference>
<feature type="domain" description="DUF4246" evidence="2">
    <location>
        <begin position="1"/>
        <end position="26"/>
    </location>
</feature>
<dbReference type="InterPro" id="IPR049207">
    <property type="entry name" value="DUF4246_N"/>
</dbReference>
<dbReference type="OrthoDB" id="415532at2759"/>
<evidence type="ECO:0000259" key="1">
    <source>
        <dbReference type="Pfam" id="PF14033"/>
    </source>
</evidence>
<reference evidence="3" key="1">
    <citation type="journal article" date="2020" name="Stud. Mycol.">
        <title>101 Dothideomycetes genomes: a test case for predicting lifestyles and emergence of pathogens.</title>
        <authorList>
            <person name="Haridas S."/>
            <person name="Albert R."/>
            <person name="Binder M."/>
            <person name="Bloem J."/>
            <person name="Labutti K."/>
            <person name="Salamov A."/>
            <person name="Andreopoulos B."/>
            <person name="Baker S."/>
            <person name="Barry K."/>
            <person name="Bills G."/>
            <person name="Bluhm B."/>
            <person name="Cannon C."/>
            <person name="Castanera R."/>
            <person name="Culley D."/>
            <person name="Daum C."/>
            <person name="Ezra D."/>
            <person name="Gonzalez J."/>
            <person name="Henrissat B."/>
            <person name="Kuo A."/>
            <person name="Liang C."/>
            <person name="Lipzen A."/>
            <person name="Lutzoni F."/>
            <person name="Magnuson J."/>
            <person name="Mondo S."/>
            <person name="Nolan M."/>
            <person name="Ohm R."/>
            <person name="Pangilinan J."/>
            <person name="Park H.-J."/>
            <person name="Ramirez L."/>
            <person name="Alfaro M."/>
            <person name="Sun H."/>
            <person name="Tritt A."/>
            <person name="Yoshinaga Y."/>
            <person name="Zwiers L.-H."/>
            <person name="Turgeon B."/>
            <person name="Goodwin S."/>
            <person name="Spatafora J."/>
            <person name="Crous P."/>
            <person name="Grigoriev I."/>
        </authorList>
    </citation>
    <scope>NUCLEOTIDE SEQUENCE</scope>
    <source>
        <strain evidence="3">CBS 115976</strain>
    </source>
</reference>
<keyword evidence="4" id="KW-1185">Reference proteome</keyword>
<protein>
    <submittedName>
        <fullName evidence="3">Uncharacterized protein</fullName>
    </submittedName>
</protein>
<dbReference type="PANTHER" id="PTHR33119:SF1">
    <property type="entry name" value="FE2OG DIOXYGENASE DOMAIN-CONTAINING PROTEIN"/>
    <property type="match status" value="1"/>
</dbReference>
<evidence type="ECO:0000259" key="2">
    <source>
        <dbReference type="Pfam" id="PF21666"/>
    </source>
</evidence>
<organism evidence="3 4">
    <name type="scientific">Microthyrium microscopicum</name>
    <dbReference type="NCBI Taxonomy" id="703497"/>
    <lineage>
        <taxon>Eukaryota</taxon>
        <taxon>Fungi</taxon>
        <taxon>Dikarya</taxon>
        <taxon>Ascomycota</taxon>
        <taxon>Pezizomycotina</taxon>
        <taxon>Dothideomycetes</taxon>
        <taxon>Dothideomycetes incertae sedis</taxon>
        <taxon>Microthyriales</taxon>
        <taxon>Microthyriaceae</taxon>
        <taxon>Microthyrium</taxon>
    </lineage>
</organism>
<accession>A0A6A6UIX0</accession>